<gene>
    <name evidence="2" type="ORF">B0T10DRAFT_500727</name>
</gene>
<evidence type="ECO:0000313" key="3">
    <source>
        <dbReference type="Proteomes" id="UP000777438"/>
    </source>
</evidence>
<dbReference type="PANTHER" id="PTHR33112:SF16">
    <property type="entry name" value="HETEROKARYON INCOMPATIBILITY DOMAIN-CONTAINING PROTEIN"/>
    <property type="match status" value="1"/>
</dbReference>
<proteinExistence type="predicted"/>
<accession>A0A9P9AIA2</accession>
<keyword evidence="3" id="KW-1185">Reference proteome</keyword>
<dbReference type="Pfam" id="PF06985">
    <property type="entry name" value="HET"/>
    <property type="match status" value="1"/>
</dbReference>
<dbReference type="InterPro" id="IPR010730">
    <property type="entry name" value="HET"/>
</dbReference>
<evidence type="ECO:0000313" key="2">
    <source>
        <dbReference type="EMBL" id="KAH6871196.1"/>
    </source>
</evidence>
<comment type="caution">
    <text evidence="2">The sequence shown here is derived from an EMBL/GenBank/DDBJ whole genome shotgun (WGS) entry which is preliminary data.</text>
</comment>
<feature type="domain" description="Heterokaryon incompatibility" evidence="1">
    <location>
        <begin position="219"/>
        <end position="372"/>
    </location>
</feature>
<dbReference type="PANTHER" id="PTHR33112">
    <property type="entry name" value="DOMAIN PROTEIN, PUTATIVE-RELATED"/>
    <property type="match status" value="1"/>
</dbReference>
<reference evidence="2 3" key="1">
    <citation type="journal article" date="2021" name="Nat. Commun.">
        <title>Genetic determinants of endophytism in the Arabidopsis root mycobiome.</title>
        <authorList>
            <person name="Mesny F."/>
            <person name="Miyauchi S."/>
            <person name="Thiergart T."/>
            <person name="Pickel B."/>
            <person name="Atanasova L."/>
            <person name="Karlsson M."/>
            <person name="Huettel B."/>
            <person name="Barry K.W."/>
            <person name="Haridas S."/>
            <person name="Chen C."/>
            <person name="Bauer D."/>
            <person name="Andreopoulos W."/>
            <person name="Pangilinan J."/>
            <person name="LaButti K."/>
            <person name="Riley R."/>
            <person name="Lipzen A."/>
            <person name="Clum A."/>
            <person name="Drula E."/>
            <person name="Henrissat B."/>
            <person name="Kohler A."/>
            <person name="Grigoriev I.V."/>
            <person name="Martin F.M."/>
            <person name="Hacquard S."/>
        </authorList>
    </citation>
    <scope>NUCLEOTIDE SEQUENCE [LARGE SCALE GENOMIC DNA]</scope>
    <source>
        <strain evidence="2 3">MPI-CAGE-CH-0241</strain>
    </source>
</reference>
<dbReference type="AlphaFoldDB" id="A0A9P9AIA2"/>
<dbReference type="EMBL" id="JAGPYM010000058">
    <property type="protein sequence ID" value="KAH6871196.1"/>
    <property type="molecule type" value="Genomic_DNA"/>
</dbReference>
<protein>
    <submittedName>
        <fullName evidence="2">Heterokaryon incompatibility protein</fullName>
    </submittedName>
</protein>
<dbReference type="Proteomes" id="UP000777438">
    <property type="component" value="Unassembled WGS sequence"/>
</dbReference>
<dbReference type="OrthoDB" id="47007at2759"/>
<name>A0A9P9AIA2_9HYPO</name>
<organism evidence="2 3">
    <name type="scientific">Thelonectria olida</name>
    <dbReference type="NCBI Taxonomy" id="1576542"/>
    <lineage>
        <taxon>Eukaryota</taxon>
        <taxon>Fungi</taxon>
        <taxon>Dikarya</taxon>
        <taxon>Ascomycota</taxon>
        <taxon>Pezizomycotina</taxon>
        <taxon>Sordariomycetes</taxon>
        <taxon>Hypocreomycetidae</taxon>
        <taxon>Hypocreales</taxon>
        <taxon>Nectriaceae</taxon>
        <taxon>Thelonectria</taxon>
    </lineage>
</organism>
<sequence>MARLCALCESMSFEALPAFPEEYYMRTLSGYAHLQHLIVLKCKRLELLGFKHHPDLESLRRAAKEGCDLCQLIKVQADAVQSDFENEEMPVLQELGVDEGAHLTFDLWVTKRPDGQDGIWVLTNCSWELGRKVVPVAVIAFCPQQDDPLAEVMKGHQISDTPDESVLSRIRGWVAACDKHDRCAPQDRTMPTRVVDVGNEKSGISVKLTETTVDDQERYIALSYCWGVGTKQYTTTQATVAERKQGIDMSALPKTFQDAIALSRQLGVRYIWIDSLCICQDQIHEWERESANIAMVYTNAYLTVAATGVGHSDGGLFFSRNPPKSIELPYTSGETSGTVLAYPLPFDREVIKKYHTEMRDEPLTQRAWGFQERVLSRRVLHFAKHQVYYECIEGTLTENGLTLPDRYQYAYDALDKTKTEMIEKTFSGKPRRKRSSNPILLQWYGLLWGYGRRKLTCASDKLPAMSGLARIYQKLLQEEYLAGIWKTNIVEGICWQGLHCSSPPNDEYRAPSWSWASLDGTAATGFSGNDYLATVIDSHVKVDGDNPFGKVKNGWLRLKAPLVPLTLSEAKRPTGHMYLRTLHSDEGCYAGFDVIDRNYKVSADKVRAMHLFALIMMRSAPTEDDPYSTYFALIIEPTGSETGTFKRIGFLLCGQETFGPDDLNMISEVKLV</sequence>
<evidence type="ECO:0000259" key="1">
    <source>
        <dbReference type="Pfam" id="PF06985"/>
    </source>
</evidence>